<sequence length="422" mass="46488">MKHLLHTLEGRLAALPVPMAVQLPAGQQLGAPEPAVTLRFRDRMALVALATGEIGNVGAAIVEGRVALEGGMRDLMAAAAGLLTRDPARDQHHGWWQRVLARARSMAVHTLAHDARHVQFHYDLSDDFYALWLDPRRVYSCAYYRSPDLTLAQAQEAKLDHICRKLQLQPGDRFLDIGAGWGGLLLWAAEHYGVDATGITLSRNQHAHVQRRIEERGLQGRVRMQLVDYRELQVAQPFDKIASVGMFEHVGRAQMQRYFETVAGLLRPGGLVLNHGITAGGADNAQLGAGMGDFIEQYIFPGGELLHVSTVLHDMARAGLEMVDTENLRPHYARTLWAWSDGLEAQLPAAREVLAAQGGAQQGDKVLRAYRLYLAGSALGFERGWMALHQMLAIKPDGDVATGAMPGAQSGYPFIRDYIYRS</sequence>
<evidence type="ECO:0000256" key="2">
    <source>
        <dbReference type="ARBA" id="ARBA00022603"/>
    </source>
</evidence>
<dbReference type="Pfam" id="PF02353">
    <property type="entry name" value="CMAS"/>
    <property type="match status" value="1"/>
</dbReference>
<dbReference type="GO" id="GO:0032259">
    <property type="term" value="P:methylation"/>
    <property type="evidence" value="ECO:0007669"/>
    <property type="project" value="UniProtKB-KW"/>
</dbReference>
<evidence type="ECO:0000256" key="1">
    <source>
        <dbReference type="ARBA" id="ARBA00010815"/>
    </source>
</evidence>
<dbReference type="CDD" id="cd02440">
    <property type="entry name" value="AdoMet_MTases"/>
    <property type="match status" value="1"/>
</dbReference>
<dbReference type="Proteomes" id="UP001595693">
    <property type="component" value="Unassembled WGS sequence"/>
</dbReference>
<name>A0ABV8DCV9_9BURK</name>
<gene>
    <name evidence="6" type="ORF">ACFOW3_16515</name>
</gene>
<accession>A0ABV8DCV9</accession>
<dbReference type="GO" id="GO:0008168">
    <property type="term" value="F:methyltransferase activity"/>
    <property type="evidence" value="ECO:0007669"/>
    <property type="project" value="UniProtKB-KW"/>
</dbReference>
<evidence type="ECO:0000256" key="5">
    <source>
        <dbReference type="ARBA" id="ARBA00023098"/>
    </source>
</evidence>
<keyword evidence="4" id="KW-0949">S-adenosyl-L-methionine</keyword>
<dbReference type="EC" id="2.1.1.-" evidence="6"/>
<keyword evidence="7" id="KW-1185">Reference proteome</keyword>
<dbReference type="PIRSF" id="PIRSF003085">
    <property type="entry name" value="CMAS"/>
    <property type="match status" value="1"/>
</dbReference>
<keyword evidence="5" id="KW-0443">Lipid metabolism</keyword>
<reference evidence="7" key="1">
    <citation type="journal article" date="2019" name="Int. J. Syst. Evol. Microbiol.">
        <title>The Global Catalogue of Microorganisms (GCM) 10K type strain sequencing project: providing services to taxonomists for standard genome sequencing and annotation.</title>
        <authorList>
            <consortium name="The Broad Institute Genomics Platform"/>
            <consortium name="The Broad Institute Genome Sequencing Center for Infectious Disease"/>
            <person name="Wu L."/>
            <person name="Ma J."/>
        </authorList>
    </citation>
    <scope>NUCLEOTIDE SEQUENCE [LARGE SCALE GENOMIC DNA]</scope>
    <source>
        <strain evidence="7">CCUG 2113</strain>
    </source>
</reference>
<comment type="similarity">
    <text evidence="1">Belongs to the CFA/CMAS family.</text>
</comment>
<organism evidence="6 7">
    <name type="scientific">Acidovorax facilis</name>
    <dbReference type="NCBI Taxonomy" id="12917"/>
    <lineage>
        <taxon>Bacteria</taxon>
        <taxon>Pseudomonadati</taxon>
        <taxon>Pseudomonadota</taxon>
        <taxon>Betaproteobacteria</taxon>
        <taxon>Burkholderiales</taxon>
        <taxon>Comamonadaceae</taxon>
        <taxon>Acidovorax</taxon>
    </lineage>
</organism>
<evidence type="ECO:0000313" key="7">
    <source>
        <dbReference type="Proteomes" id="UP001595693"/>
    </source>
</evidence>
<dbReference type="InterPro" id="IPR029063">
    <property type="entry name" value="SAM-dependent_MTases_sf"/>
</dbReference>
<dbReference type="SUPFAM" id="SSF53335">
    <property type="entry name" value="S-adenosyl-L-methionine-dependent methyltransferases"/>
    <property type="match status" value="1"/>
</dbReference>
<evidence type="ECO:0000256" key="4">
    <source>
        <dbReference type="ARBA" id="ARBA00022691"/>
    </source>
</evidence>
<comment type="caution">
    <text evidence="6">The sequence shown here is derived from an EMBL/GenBank/DDBJ whole genome shotgun (WGS) entry which is preliminary data.</text>
</comment>
<keyword evidence="3 6" id="KW-0808">Transferase</keyword>
<dbReference type="EMBL" id="JBHSAJ010000048">
    <property type="protein sequence ID" value="MFC3936218.1"/>
    <property type="molecule type" value="Genomic_DNA"/>
</dbReference>
<proteinExistence type="inferred from homology"/>
<dbReference type="RefSeq" id="WP_055400023.1">
    <property type="nucleotide sequence ID" value="NZ_JAMXAX010000015.1"/>
</dbReference>
<evidence type="ECO:0000256" key="3">
    <source>
        <dbReference type="ARBA" id="ARBA00022679"/>
    </source>
</evidence>
<keyword evidence="2 6" id="KW-0489">Methyltransferase</keyword>
<protein>
    <submittedName>
        <fullName evidence="6">Class I SAM-dependent methyltransferase</fullName>
        <ecNumber evidence="6">2.1.1.-</ecNumber>
    </submittedName>
</protein>
<dbReference type="InterPro" id="IPR050723">
    <property type="entry name" value="CFA/CMAS"/>
</dbReference>
<dbReference type="Gene3D" id="3.40.50.150">
    <property type="entry name" value="Vaccinia Virus protein VP39"/>
    <property type="match status" value="1"/>
</dbReference>
<evidence type="ECO:0000313" key="6">
    <source>
        <dbReference type="EMBL" id="MFC3936218.1"/>
    </source>
</evidence>
<dbReference type="PANTHER" id="PTHR43667">
    <property type="entry name" value="CYCLOPROPANE-FATTY-ACYL-PHOSPHOLIPID SYNTHASE"/>
    <property type="match status" value="1"/>
</dbReference>
<dbReference type="PANTHER" id="PTHR43667:SF1">
    <property type="entry name" value="CYCLOPROPANE-FATTY-ACYL-PHOSPHOLIPID SYNTHASE"/>
    <property type="match status" value="1"/>
</dbReference>
<dbReference type="InterPro" id="IPR003333">
    <property type="entry name" value="CMAS"/>
</dbReference>